<comment type="caution">
    <text evidence="4">The sequence shown here is derived from an EMBL/GenBank/DDBJ whole genome shotgun (WGS) entry which is preliminary data.</text>
</comment>
<keyword evidence="5" id="KW-1185">Reference proteome</keyword>
<keyword evidence="2" id="KW-0812">Transmembrane</keyword>
<evidence type="ECO:0000313" key="5">
    <source>
        <dbReference type="Proteomes" id="UP001596302"/>
    </source>
</evidence>
<feature type="compositionally biased region" description="Low complexity" evidence="1">
    <location>
        <begin position="39"/>
        <end position="57"/>
    </location>
</feature>
<evidence type="ECO:0000256" key="2">
    <source>
        <dbReference type="SAM" id="Phobius"/>
    </source>
</evidence>
<protein>
    <submittedName>
        <fullName evidence="4">LytR C-terminal domain-containing protein</fullName>
    </submittedName>
</protein>
<organism evidence="4 5">
    <name type="scientific">Pseudonocardia hispaniensis</name>
    <dbReference type="NCBI Taxonomy" id="904933"/>
    <lineage>
        <taxon>Bacteria</taxon>
        <taxon>Bacillati</taxon>
        <taxon>Actinomycetota</taxon>
        <taxon>Actinomycetes</taxon>
        <taxon>Pseudonocardiales</taxon>
        <taxon>Pseudonocardiaceae</taxon>
        <taxon>Pseudonocardia</taxon>
    </lineage>
</organism>
<dbReference type="InterPro" id="IPR027381">
    <property type="entry name" value="LytR/CpsA/Psr_C"/>
</dbReference>
<reference evidence="5" key="1">
    <citation type="journal article" date="2019" name="Int. J. Syst. Evol. Microbiol.">
        <title>The Global Catalogue of Microorganisms (GCM) 10K type strain sequencing project: providing services to taxonomists for standard genome sequencing and annotation.</title>
        <authorList>
            <consortium name="The Broad Institute Genomics Platform"/>
            <consortium name="The Broad Institute Genome Sequencing Center for Infectious Disease"/>
            <person name="Wu L."/>
            <person name="Ma J."/>
        </authorList>
    </citation>
    <scope>NUCLEOTIDE SEQUENCE [LARGE SCALE GENOMIC DNA]</scope>
    <source>
        <strain evidence="5">CCM 8391</strain>
    </source>
</reference>
<dbReference type="Proteomes" id="UP001596302">
    <property type="component" value="Unassembled WGS sequence"/>
</dbReference>
<proteinExistence type="predicted"/>
<evidence type="ECO:0000259" key="3">
    <source>
        <dbReference type="Pfam" id="PF13399"/>
    </source>
</evidence>
<dbReference type="Pfam" id="PF13399">
    <property type="entry name" value="LytR_C"/>
    <property type="match status" value="1"/>
</dbReference>
<gene>
    <name evidence="4" type="ORF">ACFQE5_14565</name>
</gene>
<dbReference type="Gene3D" id="3.30.70.2390">
    <property type="match status" value="1"/>
</dbReference>
<feature type="domain" description="LytR/CpsA/Psr regulator C-terminal" evidence="3">
    <location>
        <begin position="115"/>
        <end position="204"/>
    </location>
</feature>
<feature type="region of interest" description="Disordered" evidence="1">
    <location>
        <begin position="39"/>
        <end position="71"/>
    </location>
</feature>
<feature type="transmembrane region" description="Helical" evidence="2">
    <location>
        <begin position="15"/>
        <end position="35"/>
    </location>
</feature>
<dbReference type="RefSeq" id="WP_379585475.1">
    <property type="nucleotide sequence ID" value="NZ_JBHSQW010000031.1"/>
</dbReference>
<evidence type="ECO:0000256" key="1">
    <source>
        <dbReference type="SAM" id="MobiDB-lite"/>
    </source>
</evidence>
<sequence length="207" mass="20410">MSEPDSPGGSSPLRIGGFALLGVGVVAGVIGLASLTAGGDQAPPAAAPSSASVTGTAPESASRSTDGQVPVPSFGPVDGIAAPPTTAAAPAPAGAGSGVLAQGAGSHEGAGIVRAPVRVYNNSTITGLAARAADDFRGSGWQVTNVANYPSGIIPTTTVYYRPGSDEQAAAQALGRQFGMRVEPRFEGLADASPGLIVIVTNDYQRR</sequence>
<accession>A0ABW1J478</accession>
<dbReference type="EMBL" id="JBHSQW010000031">
    <property type="protein sequence ID" value="MFC5995434.1"/>
    <property type="molecule type" value="Genomic_DNA"/>
</dbReference>
<keyword evidence="2" id="KW-1133">Transmembrane helix</keyword>
<name>A0ABW1J478_9PSEU</name>
<keyword evidence="2" id="KW-0472">Membrane</keyword>
<evidence type="ECO:0000313" key="4">
    <source>
        <dbReference type="EMBL" id="MFC5995434.1"/>
    </source>
</evidence>